<evidence type="ECO:0000313" key="3">
    <source>
        <dbReference type="Proteomes" id="UP000006637"/>
    </source>
</evidence>
<dbReference type="AlphaFoldDB" id="Q1ARC2"/>
<dbReference type="KEGG" id="rxy:Rxyl_3149"/>
<organism evidence="2 3">
    <name type="scientific">Rubrobacter xylanophilus (strain DSM 9941 / JCM 11954 / NBRC 16129 / PRD-1)</name>
    <dbReference type="NCBI Taxonomy" id="266117"/>
    <lineage>
        <taxon>Bacteria</taxon>
        <taxon>Bacillati</taxon>
        <taxon>Actinomycetota</taxon>
        <taxon>Rubrobacteria</taxon>
        <taxon>Rubrobacterales</taxon>
        <taxon>Rubrobacteraceae</taxon>
        <taxon>Rubrobacter</taxon>
    </lineage>
</organism>
<dbReference type="HOGENOM" id="CLU_369545_0_0_11"/>
<keyword evidence="2" id="KW-0808">Transferase</keyword>
<reference evidence="2 3" key="1">
    <citation type="submission" date="2006-06" db="EMBL/GenBank/DDBJ databases">
        <title>Complete sequence of Rubrobacter xylanophilus DSM 9941.</title>
        <authorList>
            <consortium name="US DOE Joint Genome Institute"/>
            <person name="Copeland A."/>
            <person name="Lucas S."/>
            <person name="Lapidus A."/>
            <person name="Barry K."/>
            <person name="Detter J.C."/>
            <person name="Glavina del Rio T."/>
            <person name="Hammon N."/>
            <person name="Israni S."/>
            <person name="Dalin E."/>
            <person name="Tice H."/>
            <person name="Pitluck S."/>
            <person name="Munk A.C."/>
            <person name="Brettin T."/>
            <person name="Bruce D."/>
            <person name="Han C."/>
            <person name="Tapia R."/>
            <person name="Gilna P."/>
            <person name="Schmutz J."/>
            <person name="Larimer F."/>
            <person name="Land M."/>
            <person name="Hauser L."/>
            <person name="Kyrpides N."/>
            <person name="Lykidis A."/>
            <person name="da Costa M.S."/>
            <person name="Rainey F.A."/>
            <person name="Empadinhas N."/>
            <person name="Jolivet E."/>
            <person name="Battista J.R."/>
            <person name="Richardson P."/>
        </authorList>
    </citation>
    <scope>NUCLEOTIDE SEQUENCE [LARGE SCALE GENOMIC DNA]</scope>
    <source>
        <strain evidence="3">DSM 9941 / NBRC 16129 / PRD-1</strain>
    </source>
</reference>
<keyword evidence="3" id="KW-1185">Reference proteome</keyword>
<dbReference type="InterPro" id="IPR029044">
    <property type="entry name" value="Nucleotide-diphossugar_trans"/>
</dbReference>
<protein>
    <submittedName>
        <fullName evidence="2">Glycosyl transferase, family 2</fullName>
    </submittedName>
</protein>
<dbReference type="InterPro" id="IPR029063">
    <property type="entry name" value="SAM-dependent_MTases_sf"/>
</dbReference>
<dbReference type="SUPFAM" id="SSF53335">
    <property type="entry name" value="S-adenosyl-L-methionine-dependent methyltransferases"/>
    <property type="match status" value="1"/>
</dbReference>
<gene>
    <name evidence="2" type="ordered locus">Rxyl_3149</name>
</gene>
<dbReference type="STRING" id="266117.Rxyl_3149"/>
<proteinExistence type="predicted"/>
<dbReference type="Gene3D" id="3.90.550.10">
    <property type="entry name" value="Spore Coat Polysaccharide Biosynthesis Protein SpsA, Chain A"/>
    <property type="match status" value="1"/>
</dbReference>
<evidence type="ECO:0000259" key="1">
    <source>
        <dbReference type="Pfam" id="PF00535"/>
    </source>
</evidence>
<dbReference type="Gene3D" id="3.40.50.150">
    <property type="entry name" value="Vaccinia Virus protein VP39"/>
    <property type="match status" value="1"/>
</dbReference>
<dbReference type="Pfam" id="PF13489">
    <property type="entry name" value="Methyltransf_23"/>
    <property type="match status" value="1"/>
</dbReference>
<feature type="domain" description="Glycosyltransferase 2-like" evidence="1">
    <location>
        <begin position="346"/>
        <end position="458"/>
    </location>
</feature>
<dbReference type="CAZy" id="GT2">
    <property type="family name" value="Glycosyltransferase Family 2"/>
</dbReference>
<evidence type="ECO:0000313" key="2">
    <source>
        <dbReference type="EMBL" id="ABG06056.1"/>
    </source>
</evidence>
<accession>Q1ARC2</accession>
<sequence length="753" mass="80669">MAGASRAERRRRLWEEALVLPPRRGLRESLVGELAGYLGLCEEEVAARCEGAATRLAASWRAAAPRTPAEVCAFYRGAEDYLYDLTWWHALARDESALAAVGALEEALGRRARRVLDFGSGIGSLGILLARHGLEVTLAEINPLLNAYAGWRLARRGLAARLLDVRRERLPEAAFDLVAAVDVLEHLPDPRAALRGLAAALGPGGTLFVHLPPGGDPLRPMHLREGAGELLEHLEEAGLWLERAEEGSLVLRRGPAPRYRLRGGLSVRRGGGGHVLLSERPLAALRVGPEAARLLGRLGGNGTAAEAAAASGLPLDRATALLEGFVRRRVVARSGGTLPSRWPSATVVVPSRNRPRRARACAASLLALDYPRDRLEIIFVDDASEPPLSRALAGLPVRVLRLERRAGQSAARNLGLRAARGEVVAFTDDDCEVLPGWLRALAAPLCTPGVELAGGRVLSPPPAGRLGAFEAARSPLDMGPEGGEVGPRGAVPYLPSCNLAGDRRALLRLGGFDEGMELGEDADLVWRAVRAGLGVRYEPSARVVHRHRTRLAALLARRADYGASEADLQRRHPEAARRMMVPAAGGLWLGALGALGRSRRGAALLAALSALLMGAEAGAKLLRARRAGALLPLPAVAGAVLRQHGAELYHLGANVSRYYGLPLGAAALLLRPLRLPALALLLPPPVVDHRRLRPGLSPALFTLLWWLELAAYQLGVWRGCLRHRTPRPLLPRLLPPPLLKAGLFANPRRPRPV</sequence>
<name>Q1ARC2_RUBXD</name>
<dbReference type="eggNOG" id="COG1216">
    <property type="taxonomic scope" value="Bacteria"/>
</dbReference>
<dbReference type="RefSeq" id="WP_011566061.1">
    <property type="nucleotide sequence ID" value="NC_008148.1"/>
</dbReference>
<dbReference type="eggNOG" id="COG2227">
    <property type="taxonomic scope" value="Bacteria"/>
</dbReference>
<dbReference type="Proteomes" id="UP000006637">
    <property type="component" value="Chromosome"/>
</dbReference>
<dbReference type="NCBIfam" id="TIGR03965">
    <property type="entry name" value="mycofact_glyco"/>
    <property type="match status" value="1"/>
</dbReference>
<dbReference type="PANTHER" id="PTHR43685">
    <property type="entry name" value="GLYCOSYLTRANSFERASE"/>
    <property type="match status" value="1"/>
</dbReference>
<dbReference type="InterPro" id="IPR050834">
    <property type="entry name" value="Glycosyltransf_2"/>
</dbReference>
<dbReference type="SUPFAM" id="SSF53448">
    <property type="entry name" value="Nucleotide-diphospho-sugar transferases"/>
    <property type="match status" value="1"/>
</dbReference>
<dbReference type="InterPro" id="IPR001173">
    <property type="entry name" value="Glyco_trans_2-like"/>
</dbReference>
<dbReference type="EMBL" id="CP000386">
    <property type="protein sequence ID" value="ABG06056.1"/>
    <property type="molecule type" value="Genomic_DNA"/>
</dbReference>
<dbReference type="InterPro" id="IPR023981">
    <property type="entry name" value="MftF"/>
</dbReference>
<dbReference type="PANTHER" id="PTHR43685:SF3">
    <property type="entry name" value="SLR2126 PROTEIN"/>
    <property type="match status" value="1"/>
</dbReference>
<dbReference type="OrthoDB" id="5243838at2"/>
<dbReference type="GO" id="GO:0016740">
    <property type="term" value="F:transferase activity"/>
    <property type="evidence" value="ECO:0007669"/>
    <property type="project" value="UniProtKB-KW"/>
</dbReference>
<dbReference type="Pfam" id="PF00535">
    <property type="entry name" value="Glycos_transf_2"/>
    <property type="match status" value="1"/>
</dbReference>